<name>A0A6P8Y957_THRPL</name>
<dbReference type="InterPro" id="IPR018629">
    <property type="entry name" value="XK-rel"/>
</dbReference>
<dbReference type="PANTHER" id="PTHR16024">
    <property type="entry name" value="XK-RELATED PROTEIN"/>
    <property type="match status" value="1"/>
</dbReference>
<feature type="transmembrane region" description="Helical" evidence="7">
    <location>
        <begin position="334"/>
        <end position="353"/>
    </location>
</feature>
<dbReference type="GO" id="GO:0070782">
    <property type="term" value="P:phosphatidylserine exposure on apoptotic cell surface"/>
    <property type="evidence" value="ECO:0007669"/>
    <property type="project" value="TreeGrafter"/>
</dbReference>
<comment type="similarity">
    <text evidence="2 7">Belongs to the XK family.</text>
</comment>
<feature type="transmembrane region" description="Helical" evidence="7">
    <location>
        <begin position="359"/>
        <end position="381"/>
    </location>
</feature>
<dbReference type="InterPro" id="IPR050895">
    <property type="entry name" value="XK-related_scramblase"/>
</dbReference>
<proteinExistence type="inferred from homology"/>
<evidence type="ECO:0000256" key="4">
    <source>
        <dbReference type="ARBA" id="ARBA00022692"/>
    </source>
</evidence>
<dbReference type="InParanoid" id="A0A6P8Y957"/>
<dbReference type="RefSeq" id="XP_034230282.1">
    <property type="nucleotide sequence ID" value="XM_034374391.1"/>
</dbReference>
<evidence type="ECO:0000256" key="2">
    <source>
        <dbReference type="ARBA" id="ARBA00008789"/>
    </source>
</evidence>
<dbReference type="AlphaFoldDB" id="A0A6P8Y957"/>
<feature type="transmembrane region" description="Helical" evidence="7">
    <location>
        <begin position="257"/>
        <end position="277"/>
    </location>
</feature>
<dbReference type="GeneID" id="117639037"/>
<feature type="transmembrane region" description="Helical" evidence="7">
    <location>
        <begin position="62"/>
        <end position="85"/>
    </location>
</feature>
<dbReference type="GO" id="GO:1902742">
    <property type="term" value="P:apoptotic process involved in development"/>
    <property type="evidence" value="ECO:0007669"/>
    <property type="project" value="TreeGrafter"/>
</dbReference>
<dbReference type="GO" id="GO:0043652">
    <property type="term" value="P:engulfment of apoptotic cell"/>
    <property type="evidence" value="ECO:0007669"/>
    <property type="project" value="TreeGrafter"/>
</dbReference>
<evidence type="ECO:0000313" key="8">
    <source>
        <dbReference type="Proteomes" id="UP000515158"/>
    </source>
</evidence>
<feature type="transmembrane region" description="Helical" evidence="7">
    <location>
        <begin position="30"/>
        <end position="56"/>
    </location>
</feature>
<evidence type="ECO:0000256" key="7">
    <source>
        <dbReference type="RuleBase" id="RU910716"/>
    </source>
</evidence>
<evidence type="ECO:0000256" key="3">
    <source>
        <dbReference type="ARBA" id="ARBA00022475"/>
    </source>
</evidence>
<dbReference type="GO" id="GO:0005886">
    <property type="term" value="C:plasma membrane"/>
    <property type="evidence" value="ECO:0007669"/>
    <property type="project" value="UniProtKB-SubCell"/>
</dbReference>
<dbReference type="PANTHER" id="PTHR16024:SF6">
    <property type="entry name" value="XK-RELATED PROTEIN"/>
    <property type="match status" value="1"/>
</dbReference>
<dbReference type="KEGG" id="tpal:117639037"/>
<gene>
    <name evidence="9" type="primary">LOC117639037</name>
</gene>
<keyword evidence="8" id="KW-1185">Reference proteome</keyword>
<keyword evidence="6 7" id="KW-0472">Membrane</keyword>
<protein>
    <recommendedName>
        <fullName evidence="7">XK-related protein</fullName>
    </recommendedName>
</protein>
<evidence type="ECO:0000256" key="1">
    <source>
        <dbReference type="ARBA" id="ARBA00004651"/>
    </source>
</evidence>
<keyword evidence="3" id="KW-1003">Cell membrane</keyword>
<accession>A0A6P8Y957</accession>
<evidence type="ECO:0000256" key="5">
    <source>
        <dbReference type="ARBA" id="ARBA00022989"/>
    </source>
</evidence>
<reference evidence="9" key="1">
    <citation type="submission" date="2025-08" db="UniProtKB">
        <authorList>
            <consortium name="RefSeq"/>
        </authorList>
    </citation>
    <scope>IDENTIFICATION</scope>
    <source>
        <tissue evidence="9">Total insect</tissue>
    </source>
</reference>
<sequence length="428" mass="49363">MGAQGFCLCCWQEISFCQVAPDQTVRFYHILGYGIAILYLIVDLGIDISTVVHYFVDEQDAYASATIVIILVSSYVISCVSYRMFKVDRKRERSHMWNKNLKLRIAMHVLPLALLLRCIDSFKYALKSWWAGWQRNSSLREHYYQLMLKENVDCALLQLFECFLESAPQQVLQVSYMLGWVSGENTMRTGLSGYYPLFSATLSFLGMAWCLKTYKNIIRKVQEDKANIGRSGDCFIFLWQLFITISRISMLSAMLYLSWYTLVAMAIHILIMTVSMLRTENHMFCNSDKSFDLGTASFLEKLGNNLFTTIFAVVSIFTYIPLNDERGTRMRYTCYYTLCFLENLLGAGIWVWIEGTYWLLMVVLCLVPFSFGICFMVVYYHGYHPMGHSIRNSNDLFENVQEENGIGDGVGRGRENGMRGIEMQEVST</sequence>
<organism evidence="9">
    <name type="scientific">Thrips palmi</name>
    <name type="common">Melon thrips</name>
    <dbReference type="NCBI Taxonomy" id="161013"/>
    <lineage>
        <taxon>Eukaryota</taxon>
        <taxon>Metazoa</taxon>
        <taxon>Ecdysozoa</taxon>
        <taxon>Arthropoda</taxon>
        <taxon>Hexapoda</taxon>
        <taxon>Insecta</taxon>
        <taxon>Pterygota</taxon>
        <taxon>Neoptera</taxon>
        <taxon>Paraneoptera</taxon>
        <taxon>Thysanoptera</taxon>
        <taxon>Terebrantia</taxon>
        <taxon>Thripoidea</taxon>
        <taxon>Thripidae</taxon>
        <taxon>Thrips</taxon>
    </lineage>
</organism>
<feature type="transmembrane region" description="Helical" evidence="7">
    <location>
        <begin position="105"/>
        <end position="126"/>
    </location>
</feature>
<feature type="transmembrane region" description="Helical" evidence="7">
    <location>
        <begin position="193"/>
        <end position="211"/>
    </location>
</feature>
<dbReference type="FunCoup" id="A0A6P8Y957">
    <property type="interactions" value="349"/>
</dbReference>
<evidence type="ECO:0000313" key="9">
    <source>
        <dbReference type="RefSeq" id="XP_034230282.1"/>
    </source>
</evidence>
<keyword evidence="4 7" id="KW-0812">Transmembrane</keyword>
<evidence type="ECO:0000256" key="6">
    <source>
        <dbReference type="ARBA" id="ARBA00023136"/>
    </source>
</evidence>
<keyword evidence="5 7" id="KW-1133">Transmembrane helix</keyword>
<feature type="transmembrane region" description="Helical" evidence="7">
    <location>
        <begin position="302"/>
        <end position="322"/>
    </location>
</feature>
<dbReference type="Pfam" id="PF09815">
    <property type="entry name" value="XK-related"/>
    <property type="match status" value="1"/>
</dbReference>
<dbReference type="OrthoDB" id="6136301at2759"/>
<comment type="subcellular location">
    <subcellularLocation>
        <location evidence="1">Cell membrane</location>
        <topology evidence="1">Multi-pass membrane protein</topology>
    </subcellularLocation>
    <subcellularLocation>
        <location evidence="7">Membrane</location>
        <topology evidence="7">Multi-pass membrane protein</topology>
    </subcellularLocation>
</comment>
<dbReference type="Proteomes" id="UP000515158">
    <property type="component" value="Unplaced"/>
</dbReference>